<name>A0ABQ3DCK1_9ACTN</name>
<proteinExistence type="predicted"/>
<evidence type="ECO:0000313" key="1">
    <source>
        <dbReference type="EMBL" id="GHA77792.1"/>
    </source>
</evidence>
<keyword evidence="2" id="KW-1185">Reference proteome</keyword>
<organism evidence="1 2">
    <name type="scientific">Streptomyces canarius</name>
    <dbReference type="NCBI Taxonomy" id="285453"/>
    <lineage>
        <taxon>Bacteria</taxon>
        <taxon>Bacillati</taxon>
        <taxon>Actinomycetota</taxon>
        <taxon>Actinomycetes</taxon>
        <taxon>Kitasatosporales</taxon>
        <taxon>Streptomycetaceae</taxon>
        <taxon>Streptomyces</taxon>
    </lineage>
</organism>
<gene>
    <name evidence="1" type="ORF">GCM10010345_94150</name>
</gene>
<accession>A0ABQ3DCK1</accession>
<dbReference type="EMBL" id="BMVN01000129">
    <property type="protein sequence ID" value="GHA77792.1"/>
    <property type="molecule type" value="Genomic_DNA"/>
</dbReference>
<comment type="caution">
    <text evidence="1">The sequence shown here is derived from an EMBL/GenBank/DDBJ whole genome shotgun (WGS) entry which is preliminary data.</text>
</comment>
<evidence type="ECO:0000313" key="2">
    <source>
        <dbReference type="Proteomes" id="UP000653644"/>
    </source>
</evidence>
<dbReference type="RefSeq" id="WP_189895288.1">
    <property type="nucleotide sequence ID" value="NZ_BMVN01000129.1"/>
</dbReference>
<reference evidence="2" key="1">
    <citation type="journal article" date="2019" name="Int. J. Syst. Evol. Microbiol.">
        <title>The Global Catalogue of Microorganisms (GCM) 10K type strain sequencing project: providing services to taxonomists for standard genome sequencing and annotation.</title>
        <authorList>
            <consortium name="The Broad Institute Genomics Platform"/>
            <consortium name="The Broad Institute Genome Sequencing Center for Infectious Disease"/>
            <person name="Wu L."/>
            <person name="Ma J."/>
        </authorList>
    </citation>
    <scope>NUCLEOTIDE SEQUENCE [LARGE SCALE GENOMIC DNA]</scope>
    <source>
        <strain evidence="2">JCM 4733</strain>
    </source>
</reference>
<sequence length="56" mass="5999">MFTPRGERPDAGDNLLATLAVTGDVLVLRVPAAELAQRPVLTLGFDAKQAHRGLCR</sequence>
<dbReference type="Proteomes" id="UP000653644">
    <property type="component" value="Unassembled WGS sequence"/>
</dbReference>
<protein>
    <submittedName>
        <fullName evidence="1">Uncharacterized protein</fullName>
    </submittedName>
</protein>